<evidence type="ECO:0000313" key="1">
    <source>
        <dbReference type="EMBL" id="CCH67486.1"/>
    </source>
</evidence>
<dbReference type="EMBL" id="CAIY01000044">
    <property type="protein sequence ID" value="CCH67486.1"/>
    <property type="molecule type" value="Genomic_DNA"/>
</dbReference>
<keyword evidence="2" id="KW-1185">Reference proteome</keyword>
<proteinExistence type="predicted"/>
<organism evidence="1 2">
    <name type="scientific">Richelia intracellularis HH01</name>
    <dbReference type="NCBI Taxonomy" id="1165094"/>
    <lineage>
        <taxon>Bacteria</taxon>
        <taxon>Bacillati</taxon>
        <taxon>Cyanobacteriota</taxon>
        <taxon>Cyanophyceae</taxon>
        <taxon>Nostocales</taxon>
        <taxon>Nostocaceae</taxon>
        <taxon>Richelia</taxon>
    </lineage>
</organism>
<dbReference type="STRING" id="1165094.RINTHH_13310"/>
<dbReference type="Gene3D" id="1.10.287.950">
    <property type="entry name" value="Methyl-accepting chemotaxis protein"/>
    <property type="match status" value="1"/>
</dbReference>
<dbReference type="SUPFAM" id="SSF58104">
    <property type="entry name" value="Methyl-accepting chemotaxis protein (MCP) signaling domain"/>
    <property type="match status" value="1"/>
</dbReference>
<comment type="caution">
    <text evidence="1">The sequence shown here is derived from an EMBL/GenBank/DDBJ whole genome shotgun (WGS) entry which is preliminary data.</text>
</comment>
<reference evidence="2" key="2">
    <citation type="submission" date="2016-01" db="EMBL/GenBank/DDBJ databases">
        <title>Diatom-associated endosymboitic cyanobacterium lacks core nitrogen metabolism enzymes.</title>
        <authorList>
            <person name="Hilton J.A."/>
            <person name="Foster R.A."/>
            <person name="Tripp H.J."/>
            <person name="Carter B.J."/>
            <person name="Zehr J.P."/>
            <person name="Villareal T.A."/>
        </authorList>
    </citation>
    <scope>NUCLEOTIDE SEQUENCE [LARGE SCALE GENOMIC DNA]</scope>
    <source>
        <strain evidence="2">HH01</strain>
    </source>
</reference>
<name>M1X5M8_9NOST</name>
<sequence length="63" mass="6995">MAGILEIWEMVTEIIRKVKRLAVSSQEISIIVALISQIASRINLLALRSLRLPEGKAVKVLVL</sequence>
<protein>
    <submittedName>
        <fullName evidence="1">Uncharacterized protein</fullName>
    </submittedName>
</protein>
<accession>M1X5M8</accession>
<dbReference type="AlphaFoldDB" id="M1X5M8"/>
<dbReference type="Proteomes" id="UP000053051">
    <property type="component" value="Unassembled WGS sequence"/>
</dbReference>
<reference evidence="1 2" key="1">
    <citation type="submission" date="2012-05" db="EMBL/GenBank/DDBJ databases">
        <authorList>
            <person name="Hilton J."/>
        </authorList>
    </citation>
    <scope>NUCLEOTIDE SEQUENCE [LARGE SCALE GENOMIC DNA]</scope>
    <source>
        <strain evidence="1 2">HH01</strain>
    </source>
</reference>
<dbReference type="RefSeq" id="WP_008234154.1">
    <property type="nucleotide sequence ID" value="NZ_CAIY01000044.1"/>
</dbReference>
<evidence type="ECO:0000313" key="2">
    <source>
        <dbReference type="Proteomes" id="UP000053051"/>
    </source>
</evidence>
<dbReference type="OrthoDB" id="419276at2"/>
<gene>
    <name evidence="1" type="ORF">RINTHH_13310</name>
</gene>